<dbReference type="AlphaFoldDB" id="A0A382IWN2"/>
<keyword evidence="1" id="KW-0812">Transmembrane</keyword>
<gene>
    <name evidence="2" type="ORF">METZ01_LOCUS256792</name>
</gene>
<dbReference type="EMBL" id="UINC01070079">
    <property type="protein sequence ID" value="SVC03938.1"/>
    <property type="molecule type" value="Genomic_DNA"/>
</dbReference>
<feature type="non-terminal residue" evidence="2">
    <location>
        <position position="73"/>
    </location>
</feature>
<accession>A0A382IWN2</accession>
<organism evidence="2">
    <name type="scientific">marine metagenome</name>
    <dbReference type="NCBI Taxonomy" id="408172"/>
    <lineage>
        <taxon>unclassified sequences</taxon>
        <taxon>metagenomes</taxon>
        <taxon>ecological metagenomes</taxon>
    </lineage>
</organism>
<proteinExistence type="predicted"/>
<feature type="transmembrane region" description="Helical" evidence="1">
    <location>
        <begin position="12"/>
        <end position="32"/>
    </location>
</feature>
<protein>
    <submittedName>
        <fullName evidence="2">Uncharacterized protein</fullName>
    </submittedName>
</protein>
<reference evidence="2" key="1">
    <citation type="submission" date="2018-05" db="EMBL/GenBank/DDBJ databases">
        <authorList>
            <person name="Lanie J.A."/>
            <person name="Ng W.-L."/>
            <person name="Kazmierczak K.M."/>
            <person name="Andrzejewski T.M."/>
            <person name="Davidsen T.M."/>
            <person name="Wayne K.J."/>
            <person name="Tettelin H."/>
            <person name="Glass J.I."/>
            <person name="Rusch D."/>
            <person name="Podicherti R."/>
            <person name="Tsui H.-C.T."/>
            <person name="Winkler M.E."/>
        </authorList>
    </citation>
    <scope>NUCLEOTIDE SEQUENCE</scope>
</reference>
<name>A0A382IWN2_9ZZZZ</name>
<keyword evidence="1" id="KW-1133">Transmembrane helix</keyword>
<keyword evidence="1" id="KW-0472">Membrane</keyword>
<evidence type="ECO:0000313" key="2">
    <source>
        <dbReference type="EMBL" id="SVC03938.1"/>
    </source>
</evidence>
<sequence length="73" mass="8742">MQYPPFSQPMNFKSCFFYGFWFVLTFLLAYWFSYPLDVFSRHSFFGGGSDATPSLWVLNWQLTQLSSWNFDQL</sequence>
<evidence type="ECO:0000256" key="1">
    <source>
        <dbReference type="SAM" id="Phobius"/>
    </source>
</evidence>